<gene>
    <name evidence="3" type="ORF">CHTY_000795</name>
    <name evidence="4" type="ORF">CHTY_003185</name>
</gene>
<organism evidence="3 5">
    <name type="scientific">Candidatus Phytoplasma meliae</name>
    <dbReference type="NCBI Taxonomy" id="1848402"/>
    <lineage>
        <taxon>Bacteria</taxon>
        <taxon>Bacillati</taxon>
        <taxon>Mycoplasmatota</taxon>
        <taxon>Mollicutes</taxon>
        <taxon>Acholeplasmatales</taxon>
        <taxon>Acholeplasmataceae</taxon>
        <taxon>Candidatus Phytoplasma</taxon>
        <taxon>16SrXIII (Mexican periwinkle virescence group)</taxon>
    </lineage>
</organism>
<keyword evidence="5" id="KW-1185">Reference proteome</keyword>
<protein>
    <recommendedName>
        <fullName evidence="6">Chromosome partition protein Smc</fullName>
    </recommendedName>
</protein>
<feature type="coiled-coil region" evidence="1">
    <location>
        <begin position="40"/>
        <end position="67"/>
    </location>
</feature>
<accession>A0ABS5CXS2</accession>
<evidence type="ECO:0000313" key="3">
    <source>
        <dbReference type="EMBL" id="MBP5835770.1"/>
    </source>
</evidence>
<keyword evidence="1" id="KW-0175">Coiled coil</keyword>
<reference evidence="3 5" key="1">
    <citation type="submission" date="2021-04" db="EMBL/GenBank/DDBJ databases">
        <title>Genomic features of Candidatus Phytoplasma meliae isolate ChTYXIII (1SrXIII-G).</title>
        <authorList>
            <person name="Fernandez F.D."/>
            <person name="Conci L.R."/>
        </authorList>
    </citation>
    <scope>NUCLEOTIDE SEQUENCE [LARGE SCALE GENOMIC DNA]</scope>
    <source>
        <strain evidence="3">ChTYXIII-Mo</strain>
    </source>
</reference>
<feature type="transmembrane region" description="Helical" evidence="2">
    <location>
        <begin position="21"/>
        <end position="40"/>
    </location>
</feature>
<evidence type="ECO:0008006" key="6">
    <source>
        <dbReference type="Google" id="ProtNLM"/>
    </source>
</evidence>
<evidence type="ECO:0000256" key="1">
    <source>
        <dbReference type="SAM" id="Coils"/>
    </source>
</evidence>
<keyword evidence="2" id="KW-0812">Transmembrane</keyword>
<keyword evidence="2" id="KW-1133">Transmembrane helix</keyword>
<evidence type="ECO:0000256" key="2">
    <source>
        <dbReference type="SAM" id="Phobius"/>
    </source>
</evidence>
<sequence>MKLPNIRRLKKKLPGVNIIPTIIIFSILITFIVLIFWGVISQHQETIQQAEIKNIDVEAEATKLVNERFEKIREIDTKREKIERESVEELTDVFHKTDDELKAQRKLITDKILKLEELGREKDSLINGLNTTIDQLQKSKSKEAQDDINNLRKQLQELETTKNKVIDDLKTQLNTLEQNITTKQNEINSLNTTIPKPYKEYKLSLEPYYTYKDKEGNTIREYRLFDKMHPTQKDIKGNPNFLERKDFESIMSKYGLQVYPIKWTNGKENLYNCEYDSDMTVKEHYGWRVSKANYQLIQTNQPNNTTELLTKDKYGDNGFWNKSNCFLNGITNIQIDQVLNSNIKNKTPYIRLMTKNLELEFDWLNFICTHFKNKLPKTADAQERIADAQEHARWVQEWTMRAQEWTTDKYYTEMAQECTTMVRRQITKANQLIQQAKANNEPTFNIISKQVTKRVYDYNNPQTFTEYDTSYNTQEWNNWLKGLNLQPNDPLYTIREFILYHTDNDPQTTHVGQVNYDLPTGH</sequence>
<dbReference type="Proteomes" id="UP001195571">
    <property type="component" value="Unassembled WGS sequence"/>
</dbReference>
<feature type="coiled-coil region" evidence="1">
    <location>
        <begin position="141"/>
        <end position="193"/>
    </location>
</feature>
<name>A0ABS5CXS2_9MOLU</name>
<dbReference type="RefSeq" id="WP_203552036.1">
    <property type="nucleotide sequence ID" value="NZ_JACAOD020000002.1"/>
</dbReference>
<keyword evidence="2" id="KW-0472">Membrane</keyword>
<proteinExistence type="predicted"/>
<comment type="caution">
    <text evidence="3">The sequence shown here is derived from an EMBL/GenBank/DDBJ whole genome shotgun (WGS) entry which is preliminary data.</text>
</comment>
<evidence type="ECO:0000313" key="5">
    <source>
        <dbReference type="Proteomes" id="UP001195571"/>
    </source>
</evidence>
<dbReference type="EMBL" id="JACAOD020000015">
    <property type="protein sequence ID" value="MBP5836219.1"/>
    <property type="molecule type" value="Genomic_DNA"/>
</dbReference>
<dbReference type="EMBL" id="JACAOD020000002">
    <property type="protein sequence ID" value="MBP5835770.1"/>
    <property type="molecule type" value="Genomic_DNA"/>
</dbReference>
<evidence type="ECO:0000313" key="4">
    <source>
        <dbReference type="EMBL" id="MBP5836219.1"/>
    </source>
</evidence>